<dbReference type="AlphaFoldDB" id="A0A059A5R0"/>
<comment type="subcellular location">
    <subcellularLocation>
        <location evidence="1">Endomembrane system</location>
        <topology evidence="1">Multi-pass membrane protein</topology>
    </subcellularLocation>
</comment>
<organism evidence="11">
    <name type="scientific">Eucalyptus grandis</name>
    <name type="common">Flooded gum</name>
    <dbReference type="NCBI Taxonomy" id="71139"/>
    <lineage>
        <taxon>Eukaryota</taxon>
        <taxon>Viridiplantae</taxon>
        <taxon>Streptophyta</taxon>
        <taxon>Embryophyta</taxon>
        <taxon>Tracheophyta</taxon>
        <taxon>Spermatophyta</taxon>
        <taxon>Magnoliopsida</taxon>
        <taxon>eudicotyledons</taxon>
        <taxon>Gunneridae</taxon>
        <taxon>Pentapetalae</taxon>
        <taxon>rosids</taxon>
        <taxon>malvids</taxon>
        <taxon>Myrtales</taxon>
        <taxon>Myrtaceae</taxon>
        <taxon>Myrtoideae</taxon>
        <taxon>Eucalypteae</taxon>
        <taxon>Eucalyptus</taxon>
    </lineage>
</organism>
<comment type="domain">
    <text evidence="8">The DHHC domain is required for palmitoyltransferase activity.</text>
</comment>
<feature type="transmembrane region" description="Helical" evidence="8">
    <location>
        <begin position="232"/>
        <end position="258"/>
    </location>
</feature>
<name>A0A059A5R0_EUCGR</name>
<keyword evidence="6 8" id="KW-0472">Membrane</keyword>
<evidence type="ECO:0000256" key="6">
    <source>
        <dbReference type="ARBA" id="ARBA00023136"/>
    </source>
</evidence>
<evidence type="ECO:0000256" key="5">
    <source>
        <dbReference type="ARBA" id="ARBA00022989"/>
    </source>
</evidence>
<evidence type="ECO:0000256" key="3">
    <source>
        <dbReference type="ARBA" id="ARBA00022679"/>
    </source>
</evidence>
<dbReference type="Gramene" id="KCW49069">
    <property type="protein sequence ID" value="KCW49069"/>
    <property type="gene ID" value="EUGRSUZ_K02669"/>
</dbReference>
<dbReference type="PANTHER" id="PTHR22883:SF130">
    <property type="entry name" value="S-ACYLTRANSFERASE"/>
    <property type="match status" value="1"/>
</dbReference>
<evidence type="ECO:0000256" key="9">
    <source>
        <dbReference type="SAM" id="MobiDB-lite"/>
    </source>
</evidence>
<dbReference type="GO" id="GO:0019706">
    <property type="term" value="F:protein-cysteine S-palmitoyltransferase activity"/>
    <property type="evidence" value="ECO:0000318"/>
    <property type="project" value="GO_Central"/>
</dbReference>
<dbReference type="KEGG" id="egr:104426111"/>
<dbReference type="GO" id="GO:0005794">
    <property type="term" value="C:Golgi apparatus"/>
    <property type="evidence" value="ECO:0000318"/>
    <property type="project" value="GO_Central"/>
</dbReference>
<dbReference type="PANTHER" id="PTHR22883">
    <property type="entry name" value="ZINC FINGER DHHC DOMAIN CONTAINING PROTEIN"/>
    <property type="match status" value="1"/>
</dbReference>
<dbReference type="OrthoDB" id="4096362at2759"/>
<accession>A0A059A5R0</accession>
<keyword evidence="5 8" id="KW-1133">Transmembrane helix</keyword>
<comment type="catalytic activity">
    <reaction evidence="8">
        <text>L-cysteinyl-[protein] + hexadecanoyl-CoA = S-hexadecanoyl-L-cysteinyl-[protein] + CoA</text>
        <dbReference type="Rhea" id="RHEA:36683"/>
        <dbReference type="Rhea" id="RHEA-COMP:10131"/>
        <dbReference type="Rhea" id="RHEA-COMP:11032"/>
        <dbReference type="ChEBI" id="CHEBI:29950"/>
        <dbReference type="ChEBI" id="CHEBI:57287"/>
        <dbReference type="ChEBI" id="CHEBI:57379"/>
        <dbReference type="ChEBI" id="CHEBI:74151"/>
        <dbReference type="EC" id="2.3.1.225"/>
    </reaction>
</comment>
<reference evidence="11" key="1">
    <citation type="submission" date="2013-07" db="EMBL/GenBank/DDBJ databases">
        <title>The genome of Eucalyptus grandis.</title>
        <authorList>
            <person name="Schmutz J."/>
            <person name="Hayes R."/>
            <person name="Myburg A."/>
            <person name="Tuskan G."/>
            <person name="Grattapaglia D."/>
            <person name="Rokhsar D.S."/>
        </authorList>
    </citation>
    <scope>NUCLEOTIDE SEQUENCE</scope>
    <source>
        <tissue evidence="11">Leaf extractions</tissue>
    </source>
</reference>
<feature type="transmembrane region" description="Helical" evidence="8">
    <location>
        <begin position="83"/>
        <end position="104"/>
    </location>
</feature>
<feature type="compositionally biased region" description="Polar residues" evidence="9">
    <location>
        <begin position="404"/>
        <end position="414"/>
    </location>
</feature>
<dbReference type="EMBL" id="KK198763">
    <property type="protein sequence ID" value="KCW49069.1"/>
    <property type="molecule type" value="Genomic_DNA"/>
</dbReference>
<gene>
    <name evidence="11" type="ORF">EUGRSUZ_K02669</name>
</gene>
<feature type="region of interest" description="Disordered" evidence="9">
    <location>
        <begin position="382"/>
        <end position="416"/>
    </location>
</feature>
<dbReference type="eggNOG" id="KOG1311">
    <property type="taxonomic scope" value="Eukaryota"/>
</dbReference>
<sequence>MMADAFHPPPSAADSGHGPDGAGFLRAHEAWKGNNVFVLQGRLIFGPDARSLLLTLLLIIGPVAVFCIFVARKLIHDFQHHLGILIMVIVLVLTLSVLIFLLLVSARDPGIVPRSTHPPDEISQNEGHDSRIKEVMINGIPVKVKYCGTCMLFRPPRSSHCSTCNNCVERFDHHCPWVGQCIGLRNYRFFLMFVFSATLLCLYIFSFCWVYIARIMDDKHVSVWRALIKSPASIVLIIYCFLSVWFVGGLTVFHLYLISTNQTTYENFRYRYDGQDNPFNKGVLGNFKEVLFSPIPPSRNNFRAKIPKEPQFPSRRMNGGFAGQNGSLKEFVNVDREIYINYRTEHGGGSISESERVSKVNLPYEPQISHLMEDGIMTSRTSEALASTETEMNPTGDSAKEDSINSSGHSTNVRITDGGFENDRALIVLHRNFEG</sequence>
<evidence type="ECO:0000256" key="7">
    <source>
        <dbReference type="ARBA" id="ARBA00023315"/>
    </source>
</evidence>
<dbReference type="PROSITE" id="PS50216">
    <property type="entry name" value="DHHC"/>
    <property type="match status" value="1"/>
</dbReference>
<keyword evidence="7 8" id="KW-0012">Acyltransferase</keyword>
<proteinExistence type="inferred from homology"/>
<evidence type="ECO:0000256" key="2">
    <source>
        <dbReference type="ARBA" id="ARBA00008574"/>
    </source>
</evidence>
<dbReference type="Pfam" id="PF01529">
    <property type="entry name" value="DHHC"/>
    <property type="match status" value="1"/>
</dbReference>
<feature type="transmembrane region" description="Helical" evidence="8">
    <location>
        <begin position="52"/>
        <end position="71"/>
    </location>
</feature>
<feature type="transmembrane region" description="Helical" evidence="8">
    <location>
        <begin position="189"/>
        <end position="212"/>
    </location>
</feature>
<protein>
    <recommendedName>
        <fullName evidence="8">S-acyltransferase</fullName>
        <ecNumber evidence="8">2.3.1.225</ecNumber>
    </recommendedName>
    <alternativeName>
        <fullName evidence="8">Palmitoyltransferase</fullName>
    </alternativeName>
</protein>
<feature type="domain" description="Palmitoyltransferase DHHC" evidence="10">
    <location>
        <begin position="145"/>
        <end position="269"/>
    </location>
</feature>
<dbReference type="InterPro" id="IPR001594">
    <property type="entry name" value="Palmitoyltrfase_DHHC"/>
</dbReference>
<keyword evidence="4 8" id="KW-0812">Transmembrane</keyword>
<dbReference type="InterPro" id="IPR039859">
    <property type="entry name" value="PFA4/ZDH16/20/ERF2-like"/>
</dbReference>
<dbReference type="EC" id="2.3.1.225" evidence="8"/>
<dbReference type="OMA" id="NFRAKIP"/>
<evidence type="ECO:0000256" key="8">
    <source>
        <dbReference type="RuleBase" id="RU079119"/>
    </source>
</evidence>
<feature type="compositionally biased region" description="Polar residues" evidence="9">
    <location>
        <begin position="382"/>
        <end position="396"/>
    </location>
</feature>
<comment type="similarity">
    <text evidence="2 8">Belongs to the DHHC palmitoyltransferase family.</text>
</comment>
<dbReference type="InParanoid" id="A0A059A5R0"/>
<dbReference type="GO" id="GO:0006612">
    <property type="term" value="P:protein targeting to membrane"/>
    <property type="evidence" value="ECO:0000318"/>
    <property type="project" value="GO_Central"/>
</dbReference>
<evidence type="ECO:0000256" key="4">
    <source>
        <dbReference type="ARBA" id="ARBA00022692"/>
    </source>
</evidence>
<evidence type="ECO:0000259" key="10">
    <source>
        <dbReference type="Pfam" id="PF01529"/>
    </source>
</evidence>
<evidence type="ECO:0000313" key="11">
    <source>
        <dbReference type="EMBL" id="KCW49069.1"/>
    </source>
</evidence>
<evidence type="ECO:0000256" key="1">
    <source>
        <dbReference type="ARBA" id="ARBA00004127"/>
    </source>
</evidence>
<dbReference type="GO" id="GO:0005783">
    <property type="term" value="C:endoplasmic reticulum"/>
    <property type="evidence" value="ECO:0000318"/>
    <property type="project" value="GO_Central"/>
</dbReference>
<keyword evidence="3 8" id="KW-0808">Transferase</keyword>